<dbReference type="Proteomes" id="UP000437931">
    <property type="component" value="Unassembled WGS sequence"/>
</dbReference>
<comment type="caution">
    <text evidence="1">The sequence shown here is derived from an EMBL/GenBank/DDBJ whole genome shotgun (WGS) entry which is preliminary data.</text>
</comment>
<evidence type="ECO:0000313" key="2">
    <source>
        <dbReference type="EMBL" id="MRH73367.1"/>
    </source>
</evidence>
<gene>
    <name evidence="1" type="ORF">GIY21_00885</name>
    <name evidence="2" type="ORF">GIY22_01885</name>
</gene>
<organism evidence="1 4">
    <name type="scientific">Xanthomonas sontii</name>
    <dbReference type="NCBI Taxonomy" id="2650745"/>
    <lineage>
        <taxon>Bacteria</taxon>
        <taxon>Pseudomonadati</taxon>
        <taxon>Pseudomonadota</taxon>
        <taxon>Gammaproteobacteria</taxon>
        <taxon>Lysobacterales</taxon>
        <taxon>Lysobacteraceae</taxon>
        <taxon>Xanthomonas</taxon>
    </lineage>
</organism>
<sequence length="112" mass="12463">MFKSLIKATRRLLALAGGGPSPEEFERFKQACVAAWRLGDNPNDLPVPKNLSSKQIDEIRAAIESVPVVRTRVFTTPVALSQEQIDQIREAFARGVHAWRPPSPPFKREGAE</sequence>
<evidence type="ECO:0000313" key="1">
    <source>
        <dbReference type="EMBL" id="MRG98842.1"/>
    </source>
</evidence>
<protein>
    <submittedName>
        <fullName evidence="1">Uncharacterized protein</fullName>
    </submittedName>
</protein>
<dbReference type="AlphaFoldDB" id="A0A6N7Q322"/>
<dbReference type="EMBL" id="WJPN01000001">
    <property type="protein sequence ID" value="MRG98842.1"/>
    <property type="molecule type" value="Genomic_DNA"/>
</dbReference>
<keyword evidence="3" id="KW-1185">Reference proteome</keyword>
<dbReference type="EMBL" id="WJPM01000001">
    <property type="protein sequence ID" value="MRH73367.1"/>
    <property type="molecule type" value="Genomic_DNA"/>
</dbReference>
<accession>A0A6N7Q322</accession>
<proteinExistence type="predicted"/>
<dbReference type="RefSeq" id="WP_153750345.1">
    <property type="nucleotide sequence ID" value="NZ_WJPM01000001.1"/>
</dbReference>
<reference evidence="2" key="2">
    <citation type="journal article" date="2020" name="Plant Dis.">
        <title>A Grain Rot of Rice in Iran Caused by a Xanthomonas Strain Closely Related to X. sacchari.</title>
        <authorList>
            <person name="Mirghasempour S.A."/>
            <person name="Huang S."/>
            <person name="Studholme D.J."/>
            <person name="Brady C.L."/>
        </authorList>
    </citation>
    <scope>NUCLEOTIDE SEQUENCE</scope>
    <source>
        <strain evidence="2">SAM114</strain>
    </source>
</reference>
<dbReference type="Proteomes" id="UP000439314">
    <property type="component" value="Unassembled WGS sequence"/>
</dbReference>
<name>A0A6N7Q322_9XANT</name>
<reference evidence="3 4" key="1">
    <citation type="submission" date="2019-11" db="EMBL/GenBank/DDBJ databases">
        <title>First report of rice panicle blight caused by Xanthomonas sp. in Iran.</title>
        <authorList>
            <person name="Mirghasempour S.A."/>
            <person name="Huang S."/>
            <person name="Brady C.L."/>
            <person name="Studholme D.J."/>
        </authorList>
    </citation>
    <scope>NUCLEOTIDE SEQUENCE [LARGE SCALE GENOMIC DNA]</scope>
    <source>
        <strain evidence="1 4">ASD011</strain>
        <strain evidence="3">SAM114</strain>
    </source>
</reference>
<evidence type="ECO:0000313" key="4">
    <source>
        <dbReference type="Proteomes" id="UP000439314"/>
    </source>
</evidence>
<evidence type="ECO:0000313" key="3">
    <source>
        <dbReference type="Proteomes" id="UP000437931"/>
    </source>
</evidence>